<dbReference type="GO" id="GO:0016020">
    <property type="term" value="C:membrane"/>
    <property type="evidence" value="ECO:0007669"/>
    <property type="project" value="InterPro"/>
</dbReference>
<dbReference type="PROSITE" id="PS50887">
    <property type="entry name" value="GGDEF"/>
    <property type="match status" value="1"/>
</dbReference>
<dbReference type="SMART" id="SM00267">
    <property type="entry name" value="GGDEF"/>
    <property type="match status" value="1"/>
</dbReference>
<dbReference type="InterPro" id="IPR050469">
    <property type="entry name" value="Diguanylate_Cyclase"/>
</dbReference>
<dbReference type="RefSeq" id="WP_077345580.1">
    <property type="nucleotide sequence ID" value="NZ_CAUCIF010000004.1"/>
</dbReference>
<evidence type="ECO:0000256" key="2">
    <source>
        <dbReference type="ARBA" id="ARBA00034247"/>
    </source>
</evidence>
<comment type="catalytic activity">
    <reaction evidence="2">
        <text>2 GTP = 3',3'-c-di-GMP + 2 diphosphate</text>
        <dbReference type="Rhea" id="RHEA:24898"/>
        <dbReference type="ChEBI" id="CHEBI:33019"/>
        <dbReference type="ChEBI" id="CHEBI:37565"/>
        <dbReference type="ChEBI" id="CHEBI:58805"/>
        <dbReference type="EC" id="2.7.7.65"/>
    </reaction>
</comment>
<dbReference type="FunFam" id="3.30.70.270:FF:000001">
    <property type="entry name" value="Diguanylate cyclase domain protein"/>
    <property type="match status" value="1"/>
</dbReference>
<feature type="domain" description="GGDEF" evidence="6">
    <location>
        <begin position="283"/>
        <end position="415"/>
    </location>
</feature>
<dbReference type="PANTHER" id="PTHR45138:SF9">
    <property type="entry name" value="DIGUANYLATE CYCLASE DGCM-RELATED"/>
    <property type="match status" value="1"/>
</dbReference>
<dbReference type="KEGG" id="cke:B5M06_12515"/>
<feature type="domain" description="HAMP" evidence="5">
    <location>
        <begin position="172"/>
        <end position="229"/>
    </location>
</feature>
<evidence type="ECO:0000313" key="8">
    <source>
        <dbReference type="Proteomes" id="UP000242792"/>
    </source>
</evidence>
<protein>
    <recommendedName>
        <fullName evidence="1">diguanylate cyclase</fullName>
        <ecNumber evidence="1">2.7.7.65</ecNumber>
    </recommendedName>
</protein>
<dbReference type="GO" id="GO:0052621">
    <property type="term" value="F:diguanylate cyclase activity"/>
    <property type="evidence" value="ECO:0007669"/>
    <property type="project" value="UniProtKB-EC"/>
</dbReference>
<feature type="transmembrane region" description="Helical" evidence="4">
    <location>
        <begin position="152"/>
        <end position="170"/>
    </location>
</feature>
<dbReference type="Proteomes" id="UP000242792">
    <property type="component" value="Chromosome"/>
</dbReference>
<dbReference type="Pfam" id="PF00990">
    <property type="entry name" value="GGDEF"/>
    <property type="match status" value="1"/>
</dbReference>
<keyword evidence="3" id="KW-0175">Coiled coil</keyword>
<dbReference type="InterPro" id="IPR003660">
    <property type="entry name" value="HAMP_dom"/>
</dbReference>
<evidence type="ECO:0000256" key="4">
    <source>
        <dbReference type="SAM" id="Phobius"/>
    </source>
</evidence>
<reference evidence="7 8" key="1">
    <citation type="submission" date="2017-03" db="EMBL/GenBank/DDBJ databases">
        <title>Rapid Whole Genome Sequencing of Comamonas kerstersii Causing Continuous ambulatory Peritoneal Dialysis-Associated Peritonitis.</title>
        <authorList>
            <person name="Zheng B."/>
        </authorList>
    </citation>
    <scope>NUCLEOTIDE SEQUENCE [LARGE SCALE GENOMIC DNA]</scope>
    <source>
        <strain evidence="7 8">8943</strain>
    </source>
</reference>
<dbReference type="PANTHER" id="PTHR45138">
    <property type="entry name" value="REGULATORY COMPONENTS OF SENSORY TRANSDUCTION SYSTEM"/>
    <property type="match status" value="1"/>
</dbReference>
<dbReference type="AlphaFoldDB" id="A0A1V3TI07"/>
<dbReference type="CDD" id="cd01949">
    <property type="entry name" value="GGDEF"/>
    <property type="match status" value="1"/>
</dbReference>
<feature type="coiled-coil region" evidence="3">
    <location>
        <begin position="217"/>
        <end position="255"/>
    </location>
</feature>
<accession>A0A1V0BGA8</accession>
<dbReference type="SUPFAM" id="SSF55073">
    <property type="entry name" value="Nucleotide cyclase"/>
    <property type="match status" value="1"/>
</dbReference>
<keyword evidence="4" id="KW-1133">Transmembrane helix</keyword>
<accession>A0A1V3TI07</accession>
<keyword evidence="4" id="KW-0472">Membrane</keyword>
<name>A0A1V3TI07_9BURK</name>
<dbReference type="EMBL" id="CP020121">
    <property type="protein sequence ID" value="AQZ98949.1"/>
    <property type="molecule type" value="Genomic_DNA"/>
</dbReference>
<evidence type="ECO:0000256" key="3">
    <source>
        <dbReference type="SAM" id="Coils"/>
    </source>
</evidence>
<dbReference type="NCBIfam" id="TIGR00254">
    <property type="entry name" value="GGDEF"/>
    <property type="match status" value="1"/>
</dbReference>
<dbReference type="Gene3D" id="3.30.70.270">
    <property type="match status" value="1"/>
</dbReference>
<dbReference type="InterPro" id="IPR029787">
    <property type="entry name" value="Nucleotide_cyclase"/>
</dbReference>
<dbReference type="PROSITE" id="PS50885">
    <property type="entry name" value="HAMP"/>
    <property type="match status" value="1"/>
</dbReference>
<evidence type="ECO:0000313" key="7">
    <source>
        <dbReference type="EMBL" id="AQZ98949.1"/>
    </source>
</evidence>
<proteinExistence type="predicted"/>
<organism evidence="7 8">
    <name type="scientific">Comamonas kerstersii</name>
    <dbReference type="NCBI Taxonomy" id="225992"/>
    <lineage>
        <taxon>Bacteria</taxon>
        <taxon>Pseudomonadati</taxon>
        <taxon>Pseudomonadota</taxon>
        <taxon>Betaproteobacteria</taxon>
        <taxon>Burkholderiales</taxon>
        <taxon>Comamonadaceae</taxon>
        <taxon>Comamonas</taxon>
    </lineage>
</organism>
<dbReference type="Gene3D" id="6.10.340.10">
    <property type="match status" value="1"/>
</dbReference>
<evidence type="ECO:0000256" key="1">
    <source>
        <dbReference type="ARBA" id="ARBA00012528"/>
    </source>
</evidence>
<dbReference type="GeneID" id="83040147"/>
<dbReference type="EC" id="2.7.7.65" evidence="1"/>
<gene>
    <name evidence="7" type="ORF">B5M06_12515</name>
</gene>
<evidence type="ECO:0000259" key="6">
    <source>
        <dbReference type="PROSITE" id="PS50887"/>
    </source>
</evidence>
<dbReference type="InterPro" id="IPR043128">
    <property type="entry name" value="Rev_trsase/Diguanyl_cyclase"/>
</dbReference>
<dbReference type="OrthoDB" id="9813903at2"/>
<sequence length="415" mass="47290">MPSRHLEFRSISTRMLQRIVALAMVCLIGIGGVQVWVERSVQEKQFFNTMALIVETSSRAIGHALWDIDRERLNNHLQRLTEIEAVGAVHIQVALTGEILTAGRSKAVLDAPSYEAVIHSPDDKEQVLGTIEVWADPDFHRNLLWESQKHVIPGYLIFTALMCIMVAWVIRRDLGLPLRQIADFVRHLRPEAVSQPLQIQRARHERCDEIDLVVQGFHHLQEELDRHIRQLDGLVKERTQELSELVEEVKRLSQVDVLTGAYNRRAMEQRLPLELDQCMSEGRAFSIIFTDIDHFKRINDRHGHAVGDAVLRAIAQRLQHALRAGQDWMVRFGGEEFVICLPDTALDQASEVAQRLAQVVRSEPWQGDGLQLQLTCSFGVTQRRNGESMEALLQRVDGLLYRAKHQGRDSVCSEA</sequence>
<feature type="transmembrane region" description="Helical" evidence="4">
    <location>
        <begin position="20"/>
        <end position="37"/>
    </location>
</feature>
<evidence type="ECO:0000259" key="5">
    <source>
        <dbReference type="PROSITE" id="PS50885"/>
    </source>
</evidence>
<keyword evidence="4" id="KW-0812">Transmembrane</keyword>
<dbReference type="InterPro" id="IPR000160">
    <property type="entry name" value="GGDEF_dom"/>
</dbReference>
<dbReference type="GO" id="GO:0007165">
    <property type="term" value="P:signal transduction"/>
    <property type="evidence" value="ECO:0007669"/>
    <property type="project" value="InterPro"/>
</dbReference>